<evidence type="ECO:0000256" key="2">
    <source>
        <dbReference type="ARBA" id="ARBA00023002"/>
    </source>
</evidence>
<dbReference type="Pfam" id="PF00106">
    <property type="entry name" value="adh_short"/>
    <property type="match status" value="1"/>
</dbReference>
<dbReference type="InterPro" id="IPR036291">
    <property type="entry name" value="NAD(P)-bd_dom_sf"/>
</dbReference>
<dbReference type="GO" id="GO:0016491">
    <property type="term" value="F:oxidoreductase activity"/>
    <property type="evidence" value="ECO:0007669"/>
    <property type="project" value="UniProtKB-KW"/>
</dbReference>
<evidence type="ECO:0000313" key="4">
    <source>
        <dbReference type="Proteomes" id="UP000515163"/>
    </source>
</evidence>
<dbReference type="KEGG" id="aten:116303030"/>
<dbReference type="PANTHER" id="PTHR43391">
    <property type="entry name" value="RETINOL DEHYDROGENASE-RELATED"/>
    <property type="match status" value="1"/>
</dbReference>
<keyword evidence="2" id="KW-0560">Oxidoreductase</keyword>
<evidence type="ECO:0000313" key="5">
    <source>
        <dbReference type="RefSeq" id="XP_031568331.1"/>
    </source>
</evidence>
<proteinExistence type="inferred from homology"/>
<dbReference type="OrthoDB" id="47007at2759"/>
<dbReference type="PROSITE" id="PS00061">
    <property type="entry name" value="ADH_SHORT"/>
    <property type="match status" value="1"/>
</dbReference>
<protein>
    <submittedName>
        <fullName evidence="5">Retinol dehydrogenase 8-like</fullName>
    </submittedName>
</protein>
<dbReference type="PRINTS" id="PR00081">
    <property type="entry name" value="GDHRDH"/>
</dbReference>
<dbReference type="InParanoid" id="A0A6P8IMS2"/>
<dbReference type="SUPFAM" id="SSF51735">
    <property type="entry name" value="NAD(P)-binding Rossmann-fold domains"/>
    <property type="match status" value="1"/>
</dbReference>
<dbReference type="Gene3D" id="3.40.50.720">
    <property type="entry name" value="NAD(P)-binding Rossmann-like Domain"/>
    <property type="match status" value="1"/>
</dbReference>
<reference evidence="5" key="1">
    <citation type="submission" date="2025-08" db="UniProtKB">
        <authorList>
            <consortium name="RefSeq"/>
        </authorList>
    </citation>
    <scope>IDENTIFICATION</scope>
    <source>
        <tissue evidence="5">Tentacle</tissue>
    </source>
</reference>
<sequence length="314" mass="34458">MGSGASKNETFQVNEAEEFEENLSQRVVLVTGSSSGVGLAVAALLANDPQKRFKVYASMRNLSKKEALEEAAQGVLGDLLVIIQLDVCSDQSVKDAVDEVMKKEGRIDILVNNAGMGLFCVAECANMEKVKSLFDTNVFGLIRMTNSVVPHMKKQQSGHIVNISSVYGLIGLPFGELYSATKFAVEGFTESYAPLLQKFNIRSTLIEPGPIATEFAVKAKGIRDDIDISSTDDQTKSLLTSYLQSYYHSFKNLSESPTDVADIVKKVLLLKNPHLRYQTNKRYRQQEIAAKLLDTTGDKIVKLLDTSEASTKTS</sequence>
<dbReference type="InterPro" id="IPR002347">
    <property type="entry name" value="SDR_fam"/>
</dbReference>
<dbReference type="GeneID" id="116303030"/>
<evidence type="ECO:0000256" key="1">
    <source>
        <dbReference type="ARBA" id="ARBA00006484"/>
    </source>
</evidence>
<accession>A0A6P8IMS2</accession>
<dbReference type="RefSeq" id="XP_031568331.1">
    <property type="nucleotide sequence ID" value="XM_031712471.1"/>
</dbReference>
<evidence type="ECO:0000256" key="3">
    <source>
        <dbReference type="RuleBase" id="RU000363"/>
    </source>
</evidence>
<dbReference type="PRINTS" id="PR00080">
    <property type="entry name" value="SDRFAMILY"/>
</dbReference>
<organism evidence="4 5">
    <name type="scientific">Actinia tenebrosa</name>
    <name type="common">Australian red waratah sea anemone</name>
    <dbReference type="NCBI Taxonomy" id="6105"/>
    <lineage>
        <taxon>Eukaryota</taxon>
        <taxon>Metazoa</taxon>
        <taxon>Cnidaria</taxon>
        <taxon>Anthozoa</taxon>
        <taxon>Hexacorallia</taxon>
        <taxon>Actiniaria</taxon>
        <taxon>Actiniidae</taxon>
        <taxon>Actinia</taxon>
    </lineage>
</organism>
<dbReference type="FunCoup" id="A0A6P8IMS2">
    <property type="interactions" value="64"/>
</dbReference>
<dbReference type="InterPro" id="IPR020904">
    <property type="entry name" value="Sc_DH/Rdtase_CS"/>
</dbReference>
<dbReference type="AlphaFoldDB" id="A0A6P8IMS2"/>
<comment type="similarity">
    <text evidence="1 3">Belongs to the short-chain dehydrogenases/reductases (SDR) family.</text>
</comment>
<keyword evidence="4" id="KW-1185">Reference proteome</keyword>
<name>A0A6P8IMS2_ACTTE</name>
<dbReference type="GO" id="GO:0005829">
    <property type="term" value="C:cytosol"/>
    <property type="evidence" value="ECO:0007669"/>
    <property type="project" value="TreeGrafter"/>
</dbReference>
<gene>
    <name evidence="5" type="primary">LOC116303030</name>
</gene>
<dbReference type="Proteomes" id="UP000515163">
    <property type="component" value="Unplaced"/>
</dbReference>
<dbReference type="PANTHER" id="PTHR43391:SF86">
    <property type="entry name" value="SHORT-CHAIN DEHYDROGENASE_REDUCTASE FAMILY PROTEIN"/>
    <property type="match status" value="1"/>
</dbReference>